<evidence type="ECO:0000256" key="4">
    <source>
        <dbReference type="ARBA" id="ARBA00023242"/>
    </source>
</evidence>
<dbReference type="GO" id="GO:0003682">
    <property type="term" value="F:chromatin binding"/>
    <property type="evidence" value="ECO:0007669"/>
    <property type="project" value="TreeGrafter"/>
</dbReference>
<proteinExistence type="inferred from homology"/>
<evidence type="ECO:0000313" key="9">
    <source>
        <dbReference type="EMBL" id="GJJ15616.1"/>
    </source>
</evidence>
<dbReference type="InterPro" id="IPR024986">
    <property type="entry name" value="Nipped-B_C"/>
</dbReference>
<dbReference type="GO" id="GO:1990414">
    <property type="term" value="P:replication-born double-strand break repair via sister chromatid exchange"/>
    <property type="evidence" value="ECO:0007669"/>
    <property type="project" value="TreeGrafter"/>
</dbReference>
<dbReference type="EMBL" id="BPWL01000011">
    <property type="protein sequence ID" value="GJJ15616.1"/>
    <property type="molecule type" value="Genomic_DNA"/>
</dbReference>
<keyword evidence="10" id="KW-1185">Reference proteome</keyword>
<dbReference type="PANTHER" id="PTHR21704">
    <property type="entry name" value="NIPPED-B-LIKE PROTEIN DELANGIN SCC2-RELATED"/>
    <property type="match status" value="1"/>
</dbReference>
<name>A0AAV5ALU1_9AGAM</name>
<dbReference type="InterPro" id="IPR016024">
    <property type="entry name" value="ARM-type_fold"/>
</dbReference>
<dbReference type="GO" id="GO:0010468">
    <property type="term" value="P:regulation of gene expression"/>
    <property type="evidence" value="ECO:0007669"/>
    <property type="project" value="InterPro"/>
</dbReference>
<dbReference type="GO" id="GO:0140588">
    <property type="term" value="P:chromatin looping"/>
    <property type="evidence" value="ECO:0007669"/>
    <property type="project" value="InterPro"/>
</dbReference>
<keyword evidence="4 6" id="KW-0539">Nucleus</keyword>
<dbReference type="InterPro" id="IPR026003">
    <property type="entry name" value="Cohesin_HEAT"/>
</dbReference>
<dbReference type="Gene3D" id="1.25.10.10">
    <property type="entry name" value="Leucine-rich Repeat Variant"/>
    <property type="match status" value="1"/>
</dbReference>
<evidence type="ECO:0000256" key="3">
    <source>
        <dbReference type="ARBA" id="ARBA00022737"/>
    </source>
</evidence>
<evidence type="ECO:0000256" key="7">
    <source>
        <dbReference type="SAM" id="MobiDB-lite"/>
    </source>
</evidence>
<reference evidence="9" key="1">
    <citation type="submission" date="2021-10" db="EMBL/GenBank/DDBJ databases">
        <title>De novo Genome Assembly of Clathrus columnatus (Basidiomycota, Fungi) Using Illumina and Nanopore Sequence Data.</title>
        <authorList>
            <person name="Ogiso-Tanaka E."/>
            <person name="Itagaki H."/>
            <person name="Hosoya T."/>
            <person name="Hosaka K."/>
        </authorList>
    </citation>
    <scope>NUCLEOTIDE SEQUENCE</scope>
    <source>
        <strain evidence="9">MO-923</strain>
    </source>
</reference>
<comment type="similarity">
    <text evidence="2 6">Belongs to the SCC2/Nipped-B family.</text>
</comment>
<sequence length="1957" mass="216076">MDRAWYHQQHRRQQDSQENAYFTDHPYVSQITPSSLPPPEQQTIFSNCSIPTAPANVLNSIETISMTSVTPPYLQDQYYSSHISPGYSEYSDNPSLTMSYSGMSGQPWEPTRVASVGVSAPHRPIPSSSSSWSLPPYFANPVSNDSIKHPPFIQSASSLSIALGDFSKNPPVRLSSESRSSSSVYQHNMRIPMSNANSRPVSPSANLKVRSSTPPNAVLEFKTPVKTQGLSFAISSPDPLAIQPSVKTNVVRSSNSIFKSMPNTPVTSSPDPLALLPNTSGSVTPQKRKLDVSVSPSLKRAHSTKIAIAVPRQNSVSSVSSGPLTPGGSIRPLKRFLGVEIPPSLKVISTPSTSGRSKSVPSSAVSRDLGGYSPPDSEWDEEDFVKKSVNKSSGKRTGDRDDRAPLEKLTAFIDDIFENEDSLPADISTRVSFISHEWFSIHSTNTACPRLSVAIIQKLTKLVSQVTRPRKRMRLARDAPRKMTGGLAEVDALILSRLMKILERSVKAGEDVDPFGHVVPTNGDKRAKVQKKAKGKTSKGKGKESENVDETNCSEAGGFEVEEQEDDVLTEESLQKMEKLLEVAVESVLAADCCIALLAADRLPKQLYSEELITSCLSAVKNQLTKVIYPFVEIISLATPGDIHTNSPPLLLHVAKSNNPSCRFYRDSIRNIFQALTTVIPRINALIGSEVAMSDSIVIQAVYIAIGPFFVVDPGIESRTKKGDSGNSMVLNTLGGRGAMRALRLEALSLIRSIFANHEEQRSWIIEEILTSLIKLPDLKQKSGQFKLRDGRSIHTVSALLLQLVQTSTHDVRLKAKRLSLSRQQSFVMKPESQGPSQYDSNEPFLNDKDHEEIQLYTSGLDSASRAAKTIVLFLTQRSGRGKATKSSNEAEYRAIFDNLISDLLTVLYWPEWPGAALLLKIICGYMISSLSDKSTSNTDNNAAKTLALDHLGVIASRIIMSSKNSGKMDVTGPREGLKGLDEIVGKIDIARMKKLTAVHQDISNHLSKRASEDQACDSARELFAVMWGHDLGNALLQCNAVLRRIIENDGDDKIGYLKLAESVKNALRNVWQEAAHDVFDIGSQEDVARIDRLSEELGTTQSLSNAFDAMLNVILASLDATAVFMRTKALRALGQIVTADPGILGHANVRKAIEAHLLDSSPQVRDAAVELIGKYVASIPEVAGDYYEQIADRIADTGLAVRKRVIKLLRTFYSVSTQQDRRVDICTKLVLRMNDEDESVRDLAMKTVEDIWFGTAIDGQETSPSKSVNRVLVSPTHERAQLLSKVSVIMGVSSQFRDRQSPLEDLLHRVIADKEGKEAQSLHLRYMEIGNTLIDCLVDDQELPGFTVVNCIKTIYLFVSAHPAIISTPQATTLLPYLKNATTPEEQLTSDYLLKIFKTSTPGMPKTATKFAHELQTILQHMLVKPSGPNWVATLQESVACICSVNIARMKEHLDRPVGQPMDLATRKKMNLQVFIAALLCEHCDFDKLRADGTIPATDVDAISKDSINEHIYVIMLRMYDKFTDPIVRTRLLDCLGFLFRAYPTLMTLETSATIMDAIFASPEEEARGRLLKIMQDFLITEAIKQSAQEKAVQKTKTIQTKVNLEELVGNTEGFADSGVSSAIVQRYLPQILEAAMTRNAQMQSAAVDILGFTCLPVIVALETSSNPHLSNRSSALHAILYTKHHSLMNTRHLECARASFSYQRKITQGVVKGYRLSPNPTALLHRWYTLVREKRITRQEFLRTMTKSFDLDPAELIATQDDVDFVRYMAENISAFDYKTQEEVLAVIRQLTSVLSVVGMALVETIAPTTLKNHELDHPASIEQGESHFSNDRCDATLVPNGVQIGVQKNLSDPIVLARCSVIIGIILILKSHLKSIYGLTEDKCSKWAPGKKSVIGDKPAVKRKEVPLVWDKMDYAVLPVRTREDADAQKNRFLELWAEDPVTAEPEDNDPMEL</sequence>
<protein>
    <recommendedName>
        <fullName evidence="6">Sister chromatid cohesion protein</fullName>
    </recommendedName>
</protein>
<comment type="caution">
    <text evidence="9">The sequence shown here is derived from an EMBL/GenBank/DDBJ whole genome shotgun (WGS) entry which is preliminary data.</text>
</comment>
<keyword evidence="5 6" id="KW-0131">Cell cycle</keyword>
<feature type="region of interest" description="Disordered" evidence="7">
    <location>
        <begin position="347"/>
        <end position="402"/>
    </location>
</feature>
<dbReference type="GO" id="GO:0071169">
    <property type="term" value="P:establishment of protein localization to chromatin"/>
    <property type="evidence" value="ECO:0007669"/>
    <property type="project" value="TreeGrafter"/>
</dbReference>
<dbReference type="SUPFAM" id="SSF48371">
    <property type="entry name" value="ARM repeat"/>
    <property type="match status" value="1"/>
</dbReference>
<dbReference type="GO" id="GO:0090694">
    <property type="term" value="C:Scc2-Scc4 cohesin loading complex"/>
    <property type="evidence" value="ECO:0007669"/>
    <property type="project" value="TreeGrafter"/>
</dbReference>
<evidence type="ECO:0000256" key="5">
    <source>
        <dbReference type="ARBA" id="ARBA00023306"/>
    </source>
</evidence>
<keyword evidence="3 6" id="KW-0677">Repeat</keyword>
<evidence type="ECO:0000256" key="1">
    <source>
        <dbReference type="ARBA" id="ARBA00004123"/>
    </source>
</evidence>
<feature type="domain" description="Sister chromatid cohesion C-terminal" evidence="8">
    <location>
        <begin position="1622"/>
        <end position="1796"/>
    </location>
</feature>
<dbReference type="Proteomes" id="UP001050691">
    <property type="component" value="Unassembled WGS sequence"/>
</dbReference>
<feature type="region of interest" description="Disordered" evidence="7">
    <location>
        <begin position="190"/>
        <end position="210"/>
    </location>
</feature>
<evidence type="ECO:0000259" key="8">
    <source>
        <dbReference type="Pfam" id="PF12830"/>
    </source>
</evidence>
<evidence type="ECO:0000313" key="10">
    <source>
        <dbReference type="Proteomes" id="UP001050691"/>
    </source>
</evidence>
<accession>A0AAV5ALU1</accession>
<dbReference type="InterPro" id="IPR011989">
    <property type="entry name" value="ARM-like"/>
</dbReference>
<dbReference type="Pfam" id="PF12830">
    <property type="entry name" value="Nipped-B_C"/>
    <property type="match status" value="1"/>
</dbReference>
<gene>
    <name evidence="9" type="ORF">Clacol_009894</name>
</gene>
<feature type="compositionally biased region" description="Polar residues" evidence="7">
    <location>
        <begin position="347"/>
        <end position="365"/>
    </location>
</feature>
<dbReference type="CDD" id="cd23958">
    <property type="entry name" value="SCC2"/>
    <property type="match status" value="1"/>
</dbReference>
<dbReference type="Pfam" id="PF12765">
    <property type="entry name" value="Cohesin_HEAT"/>
    <property type="match status" value="1"/>
</dbReference>
<dbReference type="InterPro" id="IPR033031">
    <property type="entry name" value="Scc2/Nipped-B"/>
</dbReference>
<feature type="compositionally biased region" description="Basic residues" evidence="7">
    <location>
        <begin position="528"/>
        <end position="540"/>
    </location>
</feature>
<dbReference type="GO" id="GO:0061775">
    <property type="term" value="F:cohesin loader activity"/>
    <property type="evidence" value="ECO:0007669"/>
    <property type="project" value="InterPro"/>
</dbReference>
<organism evidence="9 10">
    <name type="scientific">Clathrus columnatus</name>
    <dbReference type="NCBI Taxonomy" id="1419009"/>
    <lineage>
        <taxon>Eukaryota</taxon>
        <taxon>Fungi</taxon>
        <taxon>Dikarya</taxon>
        <taxon>Basidiomycota</taxon>
        <taxon>Agaricomycotina</taxon>
        <taxon>Agaricomycetes</taxon>
        <taxon>Phallomycetidae</taxon>
        <taxon>Phallales</taxon>
        <taxon>Clathraceae</taxon>
        <taxon>Clathrus</taxon>
    </lineage>
</organism>
<feature type="region of interest" description="Disordered" evidence="7">
    <location>
        <begin position="1"/>
        <end position="20"/>
    </location>
</feature>
<dbReference type="GO" id="GO:0034087">
    <property type="term" value="P:establishment of mitotic sister chromatid cohesion"/>
    <property type="evidence" value="ECO:0007669"/>
    <property type="project" value="TreeGrafter"/>
</dbReference>
<dbReference type="PANTHER" id="PTHR21704:SF18">
    <property type="entry name" value="NIPPED-B-LIKE PROTEIN"/>
    <property type="match status" value="1"/>
</dbReference>
<feature type="region of interest" description="Disordered" evidence="7">
    <location>
        <begin position="517"/>
        <end position="552"/>
    </location>
</feature>
<evidence type="ECO:0000256" key="2">
    <source>
        <dbReference type="ARBA" id="ARBA00009252"/>
    </source>
</evidence>
<evidence type="ECO:0000256" key="6">
    <source>
        <dbReference type="RuleBase" id="RU364107"/>
    </source>
</evidence>
<feature type="compositionally biased region" description="Polar residues" evidence="7">
    <location>
        <begin position="194"/>
        <end position="210"/>
    </location>
</feature>
<comment type="subcellular location">
    <subcellularLocation>
        <location evidence="1 6">Nucleus</location>
    </subcellularLocation>
</comment>